<evidence type="ECO:0000313" key="4">
    <source>
        <dbReference type="Proteomes" id="UP000653797"/>
    </source>
</evidence>
<feature type="domain" description="Right handed beta helix" evidence="2">
    <location>
        <begin position="278"/>
        <end position="441"/>
    </location>
</feature>
<feature type="signal peptide" evidence="1">
    <location>
        <begin position="1"/>
        <end position="19"/>
    </location>
</feature>
<evidence type="ECO:0000256" key="1">
    <source>
        <dbReference type="SAM" id="SignalP"/>
    </source>
</evidence>
<protein>
    <submittedName>
        <fullName evidence="3">Right-handed parallel beta-helix repeat-containing protein</fullName>
    </submittedName>
</protein>
<sequence length="559" mass="59967">MKYLILYTFIFLASAKVSAQSTGNLRTQKEQKTVNVLRKPDGFLYETQVTGPEVKIKIDSSQVIGMSQLASKINTRTAFQNLASLRASKNSLVNAPGVINITDKNLAGTFLLDIKDKVSLDNTGRVIVTASGLRYKRIIHGGLIELAWYGAKGDGNTDDTRAVQNAIDDALSAAPAVNMLPVYAKTGAAGTLLVPVGTFRISTVKVNGSIRIVGQGGGTYAGSFFLQKSPGSAMLLLGPDVDGQSNSTVIENICFRSGSPTSAKDVAQIKTVAGARIQSNSIYIRNCWFQTPETYAIWLTQGDDIQISGCTFDVCPMHAVRLGSVDSGQVQNCTISNNTFFNVSLNHIKLENTLGIVIANNRFYNVGTTIKTATIINGVGATKIYGLTIIGNEYYNIPNFALLETTSSGVVLSGNVGKDTGGAFLYLTGGGIIYGLSITGNVAMSKGAWKNAPIFGPGCGLQSSIIMGNTFYSDTVTNLGIDMPDHRTTNNIIDKNIFTNFHLKDNLYNRPANGQVIPDVTDLRRGDLLYYDDGKIIRIPKGNDGQFLKMVSGVPAWSN</sequence>
<dbReference type="Gene3D" id="2.160.20.10">
    <property type="entry name" value="Single-stranded right-handed beta-helix, Pectin lyase-like"/>
    <property type="match status" value="1"/>
</dbReference>
<evidence type="ECO:0000313" key="3">
    <source>
        <dbReference type="EMBL" id="MBD2751864.1"/>
    </source>
</evidence>
<keyword evidence="4" id="KW-1185">Reference proteome</keyword>
<dbReference type="Pfam" id="PF13229">
    <property type="entry name" value="Beta_helix"/>
    <property type="match status" value="1"/>
</dbReference>
<keyword evidence="1" id="KW-0732">Signal</keyword>
<feature type="chain" id="PRO_5037518559" evidence="1">
    <location>
        <begin position="20"/>
        <end position="559"/>
    </location>
</feature>
<dbReference type="RefSeq" id="WP_191037490.1">
    <property type="nucleotide sequence ID" value="NZ_JACXAA010000001.1"/>
</dbReference>
<comment type="caution">
    <text evidence="3">The sequence shown here is derived from an EMBL/GenBank/DDBJ whole genome shotgun (WGS) entry which is preliminary data.</text>
</comment>
<dbReference type="AlphaFoldDB" id="A0A927AXW9"/>
<evidence type="ECO:0000259" key="2">
    <source>
        <dbReference type="Pfam" id="PF13229"/>
    </source>
</evidence>
<dbReference type="SMART" id="SM00710">
    <property type="entry name" value="PbH1"/>
    <property type="match status" value="5"/>
</dbReference>
<dbReference type="InterPro" id="IPR006626">
    <property type="entry name" value="PbH1"/>
</dbReference>
<organism evidence="3 4">
    <name type="scientific">Spirosoma validum</name>
    <dbReference type="NCBI Taxonomy" id="2771355"/>
    <lineage>
        <taxon>Bacteria</taxon>
        <taxon>Pseudomonadati</taxon>
        <taxon>Bacteroidota</taxon>
        <taxon>Cytophagia</taxon>
        <taxon>Cytophagales</taxon>
        <taxon>Cytophagaceae</taxon>
        <taxon>Spirosoma</taxon>
    </lineage>
</organism>
<dbReference type="InterPro" id="IPR039448">
    <property type="entry name" value="Beta_helix"/>
</dbReference>
<dbReference type="Proteomes" id="UP000653797">
    <property type="component" value="Unassembled WGS sequence"/>
</dbReference>
<dbReference type="InterPro" id="IPR012334">
    <property type="entry name" value="Pectin_lyas_fold"/>
</dbReference>
<dbReference type="SUPFAM" id="SSF51126">
    <property type="entry name" value="Pectin lyase-like"/>
    <property type="match status" value="1"/>
</dbReference>
<dbReference type="InterPro" id="IPR011050">
    <property type="entry name" value="Pectin_lyase_fold/virulence"/>
</dbReference>
<gene>
    <name evidence="3" type="ORF">IC230_03100</name>
</gene>
<reference evidence="3" key="1">
    <citation type="submission" date="2020-09" db="EMBL/GenBank/DDBJ databases">
        <authorList>
            <person name="Kim M.K."/>
        </authorList>
    </citation>
    <scope>NUCLEOTIDE SEQUENCE</scope>
    <source>
        <strain evidence="3">BT704</strain>
    </source>
</reference>
<accession>A0A927AXW9</accession>
<name>A0A927AXW9_9BACT</name>
<dbReference type="EMBL" id="JACXAA010000001">
    <property type="protein sequence ID" value="MBD2751864.1"/>
    <property type="molecule type" value="Genomic_DNA"/>
</dbReference>
<proteinExistence type="predicted"/>